<keyword evidence="3" id="KW-0963">Cytoplasm</keyword>
<keyword evidence="4" id="KW-0736">Signalosome</keyword>
<dbReference type="WBParaSite" id="maker-unitig_3616-snap-gene-0.0-mRNA-1">
    <property type="protein sequence ID" value="maker-unitig_3616-snap-gene-0.0-mRNA-1"/>
    <property type="gene ID" value="maker-unitig_3616-snap-gene-0.0"/>
</dbReference>
<evidence type="ECO:0000313" key="6">
    <source>
        <dbReference type="Proteomes" id="UP000095280"/>
    </source>
</evidence>
<dbReference type="Proteomes" id="UP000095280">
    <property type="component" value="Unplaced"/>
</dbReference>
<accession>A0A1I8FIC6</accession>
<protein>
    <submittedName>
        <fullName evidence="7">COP9 signalosome complex subunit 4</fullName>
    </submittedName>
</protein>
<organism evidence="6 7">
    <name type="scientific">Macrostomum lignano</name>
    <dbReference type="NCBI Taxonomy" id="282301"/>
    <lineage>
        <taxon>Eukaryota</taxon>
        <taxon>Metazoa</taxon>
        <taxon>Spiralia</taxon>
        <taxon>Lophotrochozoa</taxon>
        <taxon>Platyhelminthes</taxon>
        <taxon>Rhabditophora</taxon>
        <taxon>Macrostomorpha</taxon>
        <taxon>Macrostomida</taxon>
        <taxon>Macrostomidae</taxon>
        <taxon>Macrostomum</taxon>
    </lineage>
</organism>
<evidence type="ECO:0000256" key="4">
    <source>
        <dbReference type="ARBA" id="ARBA00022790"/>
    </source>
</evidence>
<sequence length="153" mass="17124">MVELVDRDILNDVEQNEKCAAAAGAIVQNANLDLDLIVSSYTGYARYQRLIYIADHCPPLRVQALSMTLNYLKSETLDVQAYVECHRKLVASAPAGQAPAQDTQWVEATRKLAPAKPGKIGRRIALVKAERHQREHSTGVRTSWLFIFCEWAT</sequence>
<dbReference type="GO" id="GO:0008180">
    <property type="term" value="C:COP9 signalosome"/>
    <property type="evidence" value="ECO:0007669"/>
    <property type="project" value="UniProtKB-KW"/>
</dbReference>
<name>A0A1I8FIC6_9PLAT</name>
<dbReference type="Gene3D" id="1.25.40.570">
    <property type="match status" value="1"/>
</dbReference>
<evidence type="ECO:0000256" key="3">
    <source>
        <dbReference type="ARBA" id="ARBA00022490"/>
    </source>
</evidence>
<dbReference type="PANTHER" id="PTHR14145">
    <property type="entry name" value="26S PROTESOME SUBUNIT 6"/>
    <property type="match status" value="1"/>
</dbReference>
<evidence type="ECO:0000256" key="2">
    <source>
        <dbReference type="ARBA" id="ARBA00004496"/>
    </source>
</evidence>
<dbReference type="GO" id="GO:0005737">
    <property type="term" value="C:cytoplasm"/>
    <property type="evidence" value="ECO:0007669"/>
    <property type="project" value="UniProtKB-SubCell"/>
</dbReference>
<dbReference type="PANTHER" id="PTHR14145:SF2">
    <property type="entry name" value="COP9 SIGNALOSOME COMPLEX SUBUNIT 1"/>
    <property type="match status" value="1"/>
</dbReference>
<reference evidence="7" key="1">
    <citation type="submission" date="2016-11" db="UniProtKB">
        <authorList>
            <consortium name="WormBaseParasite"/>
        </authorList>
    </citation>
    <scope>IDENTIFICATION</scope>
</reference>
<evidence type="ECO:0000256" key="5">
    <source>
        <dbReference type="ARBA" id="ARBA00023242"/>
    </source>
</evidence>
<comment type="subcellular location">
    <subcellularLocation>
        <location evidence="2">Cytoplasm</location>
    </subcellularLocation>
    <subcellularLocation>
        <location evidence="1">Nucleus</location>
    </subcellularLocation>
</comment>
<keyword evidence="6" id="KW-1185">Reference proteome</keyword>
<dbReference type="AlphaFoldDB" id="A0A1I8FIC6"/>
<proteinExistence type="predicted"/>
<dbReference type="InterPro" id="IPR019585">
    <property type="entry name" value="Rpn7/CSN1"/>
</dbReference>
<evidence type="ECO:0000313" key="7">
    <source>
        <dbReference type="WBParaSite" id="maker-unitig_3616-snap-gene-0.0-mRNA-1"/>
    </source>
</evidence>
<evidence type="ECO:0000256" key="1">
    <source>
        <dbReference type="ARBA" id="ARBA00004123"/>
    </source>
</evidence>
<keyword evidence="5" id="KW-0539">Nucleus</keyword>